<keyword evidence="2" id="KW-0378">Hydrolase</keyword>
<evidence type="ECO:0000313" key="3">
    <source>
        <dbReference type="Proteomes" id="UP000051461"/>
    </source>
</evidence>
<protein>
    <submittedName>
        <fullName evidence="2">Amidohydrolase 3</fullName>
    </submittedName>
</protein>
<feature type="domain" description="Amidohydrolase 3" evidence="1">
    <location>
        <begin position="50"/>
        <end position="537"/>
    </location>
</feature>
<dbReference type="InterPro" id="IPR032466">
    <property type="entry name" value="Metal_Hydrolase"/>
</dbReference>
<dbReference type="InterPro" id="IPR013108">
    <property type="entry name" value="Amidohydro_3"/>
</dbReference>
<comment type="caution">
    <text evidence="2">The sequence shown here is derived from an EMBL/GenBank/DDBJ whole genome shotgun (WGS) entry which is preliminary data.</text>
</comment>
<dbReference type="STRING" id="1423726.FC07_GL001713"/>
<dbReference type="Gene3D" id="3.20.20.140">
    <property type="entry name" value="Metal-dependent hydrolases"/>
    <property type="match status" value="1"/>
</dbReference>
<dbReference type="SUPFAM" id="SSF51556">
    <property type="entry name" value="Metallo-dependent hydrolases"/>
    <property type="match status" value="1"/>
</dbReference>
<dbReference type="Pfam" id="PF07969">
    <property type="entry name" value="Amidohydro_3"/>
    <property type="match status" value="1"/>
</dbReference>
<dbReference type="PANTHER" id="PTHR22642">
    <property type="entry name" value="IMIDAZOLONEPROPIONASE"/>
    <property type="match status" value="1"/>
</dbReference>
<evidence type="ECO:0000259" key="1">
    <source>
        <dbReference type="Pfam" id="PF07969"/>
    </source>
</evidence>
<dbReference type="AlphaFoldDB" id="A0A0R1HD08"/>
<dbReference type="Gene3D" id="2.30.40.10">
    <property type="entry name" value="Urease, subunit C, domain 1"/>
    <property type="match status" value="1"/>
</dbReference>
<dbReference type="Gene3D" id="3.10.310.70">
    <property type="match status" value="1"/>
</dbReference>
<sequence length="544" mass="59290">MRQIKVLKSTSIFTGTTDQFMAGGILIEDDKIIDVLPTDLVEQLHGPQYQVLDLGQQTILPGFIESHAHVFLSALLHAGRIKLISGDSEQACVAALQGLAQNTESADWLIAKGWYAPSWSQQQLPTKTSLDQAFPHTPVVVIADDLHTLWLNSVALAKLLPMADSSRFKRDVLRDTTGEPTGVVGEQTAMAFLHFLFQMTVAQQAELVQPYLAHLAQMGITSVSDLALLPAQTAVGIDDQIYPEVYERLAAQSKLPVRANLYPYFDRNLNSFQYIKNQAHDPLVRIAGGKLFFDGVTSSYTAWMKQPYVGRASCGMPQVRPDKMRGLILTAQAQNIALRIHAIGDQAIHEALLFFAEAEHRSGPLAQGHHCLEHLETIDTGDLTLMGQGRVVASVQPSHPLLDYQTATDYIGQRAAGMWPFKTFLQKEVVLAFGTDSPVVVDVSPLQNCYFAMTRQTLAGAPAGGWHAEQCLTLAQSLTAQTLGGAIATNSEKCVGTLTPGKQADICILAQNIAELAPTELAQVSVTATMLAGRWVFRKVLQTV</sequence>
<dbReference type="OrthoDB" id="9767366at2"/>
<proteinExistence type="predicted"/>
<dbReference type="EMBL" id="AZDA01000001">
    <property type="protein sequence ID" value="KRK41015.1"/>
    <property type="molecule type" value="Genomic_DNA"/>
</dbReference>
<dbReference type="InterPro" id="IPR033932">
    <property type="entry name" value="YtcJ-like"/>
</dbReference>
<dbReference type="InterPro" id="IPR011059">
    <property type="entry name" value="Metal-dep_hydrolase_composite"/>
</dbReference>
<gene>
    <name evidence="2" type="ORF">FC07_GL001713</name>
</gene>
<dbReference type="Proteomes" id="UP000051461">
    <property type="component" value="Unassembled WGS sequence"/>
</dbReference>
<dbReference type="PANTHER" id="PTHR22642:SF2">
    <property type="entry name" value="PROTEIN LONG AFTER FAR-RED 3"/>
    <property type="match status" value="1"/>
</dbReference>
<keyword evidence="3" id="KW-1185">Reference proteome</keyword>
<accession>A0A0R1HD08</accession>
<name>A0A0R1HD08_9LACO</name>
<dbReference type="RefSeq" id="WP_057903143.1">
    <property type="nucleotide sequence ID" value="NZ_AZDA01000001.1"/>
</dbReference>
<evidence type="ECO:0000313" key="2">
    <source>
        <dbReference type="EMBL" id="KRK41015.1"/>
    </source>
</evidence>
<reference evidence="2 3" key="1">
    <citation type="journal article" date="2015" name="Genome Announc.">
        <title>Expanding the biotechnology potential of lactobacilli through comparative genomics of 213 strains and associated genera.</title>
        <authorList>
            <person name="Sun Z."/>
            <person name="Harris H.M."/>
            <person name="McCann A."/>
            <person name="Guo C."/>
            <person name="Argimon S."/>
            <person name="Zhang W."/>
            <person name="Yang X."/>
            <person name="Jeffery I.B."/>
            <person name="Cooney J.C."/>
            <person name="Kagawa T.F."/>
            <person name="Liu W."/>
            <person name="Song Y."/>
            <person name="Salvetti E."/>
            <person name="Wrobel A."/>
            <person name="Rasinkangas P."/>
            <person name="Parkhill J."/>
            <person name="Rea M.C."/>
            <person name="O'Sullivan O."/>
            <person name="Ritari J."/>
            <person name="Douillard F.P."/>
            <person name="Paul Ross R."/>
            <person name="Yang R."/>
            <person name="Briner A.E."/>
            <person name="Felis G.E."/>
            <person name="de Vos W.M."/>
            <person name="Barrangou R."/>
            <person name="Klaenhammer T.R."/>
            <person name="Caufield P.W."/>
            <person name="Cui Y."/>
            <person name="Zhang H."/>
            <person name="O'Toole P.W."/>
        </authorList>
    </citation>
    <scope>NUCLEOTIDE SEQUENCE [LARGE SCALE GENOMIC DNA]</scope>
    <source>
        <strain evidence="2 3">DSM 20003</strain>
    </source>
</reference>
<dbReference type="PATRIC" id="fig|1423726.3.peg.1773"/>
<dbReference type="SUPFAM" id="SSF51338">
    <property type="entry name" value="Composite domain of metallo-dependent hydrolases"/>
    <property type="match status" value="1"/>
</dbReference>
<dbReference type="CDD" id="cd01300">
    <property type="entry name" value="YtcJ_like"/>
    <property type="match status" value="1"/>
</dbReference>
<organism evidence="2 3">
    <name type="scientific">Loigolactobacillus bifermentans DSM 20003</name>
    <dbReference type="NCBI Taxonomy" id="1423726"/>
    <lineage>
        <taxon>Bacteria</taxon>
        <taxon>Bacillati</taxon>
        <taxon>Bacillota</taxon>
        <taxon>Bacilli</taxon>
        <taxon>Lactobacillales</taxon>
        <taxon>Lactobacillaceae</taxon>
        <taxon>Loigolactobacillus</taxon>
    </lineage>
</organism>
<dbReference type="GO" id="GO:0016810">
    <property type="term" value="F:hydrolase activity, acting on carbon-nitrogen (but not peptide) bonds"/>
    <property type="evidence" value="ECO:0007669"/>
    <property type="project" value="InterPro"/>
</dbReference>